<dbReference type="EMBL" id="ML996082">
    <property type="protein sequence ID" value="KAF2155575.1"/>
    <property type="molecule type" value="Genomic_DNA"/>
</dbReference>
<feature type="transmembrane region" description="Helical" evidence="1">
    <location>
        <begin position="86"/>
        <end position="113"/>
    </location>
</feature>
<keyword evidence="4" id="KW-1185">Reference proteome</keyword>
<evidence type="ECO:0000256" key="2">
    <source>
        <dbReference type="SAM" id="SignalP"/>
    </source>
</evidence>
<keyword evidence="1" id="KW-0472">Membrane</keyword>
<name>A0A9P4J9F4_9PEZI</name>
<evidence type="ECO:0000256" key="1">
    <source>
        <dbReference type="SAM" id="Phobius"/>
    </source>
</evidence>
<keyword evidence="2" id="KW-0732">Signal</keyword>
<keyword evidence="1" id="KW-1133">Transmembrane helix</keyword>
<comment type="caution">
    <text evidence="3">The sequence shown here is derived from an EMBL/GenBank/DDBJ whole genome shotgun (WGS) entry which is preliminary data.</text>
</comment>
<proteinExistence type="predicted"/>
<protein>
    <submittedName>
        <fullName evidence="3">Uncharacterized protein</fullName>
    </submittedName>
</protein>
<evidence type="ECO:0000313" key="4">
    <source>
        <dbReference type="Proteomes" id="UP000799439"/>
    </source>
</evidence>
<keyword evidence="1" id="KW-0812">Transmembrane</keyword>
<evidence type="ECO:0000313" key="3">
    <source>
        <dbReference type="EMBL" id="KAF2155575.1"/>
    </source>
</evidence>
<dbReference type="Proteomes" id="UP000799439">
    <property type="component" value="Unassembled WGS sequence"/>
</dbReference>
<organism evidence="3 4">
    <name type="scientific">Myriangium duriaei CBS 260.36</name>
    <dbReference type="NCBI Taxonomy" id="1168546"/>
    <lineage>
        <taxon>Eukaryota</taxon>
        <taxon>Fungi</taxon>
        <taxon>Dikarya</taxon>
        <taxon>Ascomycota</taxon>
        <taxon>Pezizomycotina</taxon>
        <taxon>Dothideomycetes</taxon>
        <taxon>Dothideomycetidae</taxon>
        <taxon>Myriangiales</taxon>
        <taxon>Myriangiaceae</taxon>
        <taxon>Myriangium</taxon>
    </lineage>
</organism>
<feature type="signal peptide" evidence="2">
    <location>
        <begin position="1"/>
        <end position="23"/>
    </location>
</feature>
<reference evidence="3" key="1">
    <citation type="journal article" date="2020" name="Stud. Mycol.">
        <title>101 Dothideomycetes genomes: a test case for predicting lifestyles and emergence of pathogens.</title>
        <authorList>
            <person name="Haridas S."/>
            <person name="Albert R."/>
            <person name="Binder M."/>
            <person name="Bloem J."/>
            <person name="Labutti K."/>
            <person name="Salamov A."/>
            <person name="Andreopoulos B."/>
            <person name="Baker S."/>
            <person name="Barry K."/>
            <person name="Bills G."/>
            <person name="Bluhm B."/>
            <person name="Cannon C."/>
            <person name="Castanera R."/>
            <person name="Culley D."/>
            <person name="Daum C."/>
            <person name="Ezra D."/>
            <person name="Gonzalez J."/>
            <person name="Henrissat B."/>
            <person name="Kuo A."/>
            <person name="Liang C."/>
            <person name="Lipzen A."/>
            <person name="Lutzoni F."/>
            <person name="Magnuson J."/>
            <person name="Mondo S."/>
            <person name="Nolan M."/>
            <person name="Ohm R."/>
            <person name="Pangilinan J."/>
            <person name="Park H.-J."/>
            <person name="Ramirez L."/>
            <person name="Alfaro M."/>
            <person name="Sun H."/>
            <person name="Tritt A."/>
            <person name="Yoshinaga Y."/>
            <person name="Zwiers L.-H."/>
            <person name="Turgeon B."/>
            <person name="Goodwin S."/>
            <person name="Spatafora J."/>
            <person name="Crous P."/>
            <person name="Grigoriev I."/>
        </authorList>
    </citation>
    <scope>NUCLEOTIDE SEQUENCE</scope>
    <source>
        <strain evidence="3">CBS 260.36</strain>
    </source>
</reference>
<sequence>MAGFMLTVLLYTFPFILISTGGGVESNYHLDRMQWAVRKMWLGSRWFMYPVVLMGGCYVQGKDGWKTATDSCPRLDSKSDIEMSFGCINAVAYFAAHLIIDGILVYIPIVWVLDRLLNEDHTEEVEVPAPAEEPPKTVPLAAVPSALRRRI</sequence>
<gene>
    <name evidence="3" type="ORF">K461DRAFT_77142</name>
</gene>
<accession>A0A9P4J9F4</accession>
<dbReference type="AlphaFoldDB" id="A0A9P4J9F4"/>
<feature type="chain" id="PRO_5040477899" evidence="2">
    <location>
        <begin position="24"/>
        <end position="151"/>
    </location>
</feature>